<name>A0ABQ9HF02_9NEOP</name>
<feature type="region of interest" description="Disordered" evidence="1">
    <location>
        <begin position="692"/>
        <end position="732"/>
    </location>
</feature>
<feature type="region of interest" description="Disordered" evidence="1">
    <location>
        <begin position="390"/>
        <end position="420"/>
    </location>
</feature>
<dbReference type="EMBL" id="JARBHB010000005">
    <property type="protein sequence ID" value="KAJ8882901.1"/>
    <property type="molecule type" value="Genomic_DNA"/>
</dbReference>
<feature type="region of interest" description="Disordered" evidence="1">
    <location>
        <begin position="556"/>
        <end position="575"/>
    </location>
</feature>
<dbReference type="Proteomes" id="UP001159363">
    <property type="component" value="Chromosome 4"/>
</dbReference>
<feature type="region of interest" description="Disordered" evidence="1">
    <location>
        <begin position="134"/>
        <end position="173"/>
    </location>
</feature>
<feature type="compositionally biased region" description="Basic and acidic residues" evidence="1">
    <location>
        <begin position="289"/>
        <end position="302"/>
    </location>
</feature>
<evidence type="ECO:0000313" key="2">
    <source>
        <dbReference type="EMBL" id="KAJ8882901.1"/>
    </source>
</evidence>
<accession>A0ABQ9HF02</accession>
<feature type="compositionally biased region" description="Basic and acidic residues" evidence="1">
    <location>
        <begin position="714"/>
        <end position="728"/>
    </location>
</feature>
<feature type="region of interest" description="Disordered" evidence="1">
    <location>
        <begin position="614"/>
        <end position="644"/>
    </location>
</feature>
<feature type="compositionally biased region" description="Basic and acidic residues" evidence="1">
    <location>
        <begin position="692"/>
        <end position="706"/>
    </location>
</feature>
<feature type="region of interest" description="Disordered" evidence="1">
    <location>
        <begin position="287"/>
        <end position="320"/>
    </location>
</feature>
<proteinExistence type="predicted"/>
<evidence type="ECO:0000313" key="3">
    <source>
        <dbReference type="Proteomes" id="UP001159363"/>
    </source>
</evidence>
<sequence length="1189" mass="131383">MFTGRIRGVLEGSAPEACAIFTGRIRGALEGPASEEASCADRLVSTSRSKGGEIPPTSGIVRHDWHLRKSGVNRPGIEPGEQSNRSAIVRTREFDFRWGRSRIFALRSRAGEFSLGSPVLFALAFRRSSTLSSLHPHRLPRHPPDYKGEKAPPTSGVVRPRFPKCENQGGDPTGNGTRFAWGVGGHRGAEPAYCSRVNLATLSPWPTQSINNAREPRAPSNRDILKSQARPAGDLCGIITHLGTREDTRKHDMGVWTIPAPFPTNYRYRRQHGDRFPSVIYLPFRTGGARKDGERESTEKTHHPTATSATFPACQDPGDPTWTRTRFASAGDESSGHCNTAAASAEVWACVLRQDSNRAPSSHYYNPSSLGSSTCARICVLSWSATVSPRYKSRRDVEGRPGSLRRRAPAPARFGGKTRGDALPLEKVRGRGGALSRRSARRSGNMPIEAEAAGIRHPARVWLPTSKTETNSGDIAAAVNLLASHRGEPGDDAAGQRIFSEGLPFTPAPSFWRCSIIILITIIGSQNLAGSYVRTRLPYYLPVIAPRDMNTYHRKQNRMKRTVPTSDTPTPHPARGRFIKRKRSLSRRCRGFYCRFGETKGWTLCRNRGRVERGGKGEDALHHNTSLPGLRRGGESRKNLHPGLQDSRQYTVTYAVEDVPRVSSCTVIIVIQGVLTARSWEPMRIIEVSMEKRRNERAGETGDPRENPPTNGIVRHDSHMRKSGERANRSATAAPLSLKAKAVHDKVGTFEIKLRKKSPPLPAIISTAALSDMHPNFYHIKISQLFLGVKTLGSVAISQLVMGPVRRYTCRPTEVPIVSRADLPWRSRLIRRRSGVREALGSNPEQGMGDRGRRTLGAGRGGGVAVVTCPVGIYVRYVGEVLRVSGFDISADVLIIAEHLKKRRRGLLCKQNVTEIGVTCVRDTPRARQQAAVRHAPSRRNLHEQRRLRRRRLGDAEYNPSRARRASRRVVIVPSLTASSARDNGRRRHSIPVRDLRHGQQRAKVVHVHRAVSHCARAIGSDLKSSRLSVLKSPDRDFILKPYKRNVFALIMTPKADVCRLTTAVGPPHLLMSSWCSVSATKTKERLISKWGHNGSVDGEIPSGAAVAQWIERFQVGPHPIIYPAGRTLHCTDARSCRFSSRWSLPPVLVTLLARLPCSRHSSNPGSETRRAFIVAGLDLKGSPHPERC</sequence>
<evidence type="ECO:0000256" key="1">
    <source>
        <dbReference type="SAM" id="MobiDB-lite"/>
    </source>
</evidence>
<comment type="caution">
    <text evidence="2">The sequence shown here is derived from an EMBL/GenBank/DDBJ whole genome shotgun (WGS) entry which is preliminary data.</text>
</comment>
<gene>
    <name evidence="2" type="ORF">PR048_014732</name>
</gene>
<reference evidence="2 3" key="1">
    <citation type="submission" date="2023-02" db="EMBL/GenBank/DDBJ databases">
        <title>LHISI_Scaffold_Assembly.</title>
        <authorList>
            <person name="Stuart O.P."/>
            <person name="Cleave R."/>
            <person name="Magrath M.J.L."/>
            <person name="Mikheyev A.S."/>
        </authorList>
    </citation>
    <scope>NUCLEOTIDE SEQUENCE [LARGE SCALE GENOMIC DNA]</scope>
    <source>
        <strain evidence="2">Daus_M_001</strain>
        <tissue evidence="2">Leg muscle</tissue>
    </source>
</reference>
<protein>
    <submittedName>
        <fullName evidence="2">Uncharacterized protein</fullName>
    </submittedName>
</protein>
<keyword evidence="3" id="KW-1185">Reference proteome</keyword>
<organism evidence="2 3">
    <name type="scientific">Dryococelus australis</name>
    <dbReference type="NCBI Taxonomy" id="614101"/>
    <lineage>
        <taxon>Eukaryota</taxon>
        <taxon>Metazoa</taxon>
        <taxon>Ecdysozoa</taxon>
        <taxon>Arthropoda</taxon>
        <taxon>Hexapoda</taxon>
        <taxon>Insecta</taxon>
        <taxon>Pterygota</taxon>
        <taxon>Neoptera</taxon>
        <taxon>Polyneoptera</taxon>
        <taxon>Phasmatodea</taxon>
        <taxon>Verophasmatodea</taxon>
        <taxon>Anareolatae</taxon>
        <taxon>Phasmatidae</taxon>
        <taxon>Eurycanthinae</taxon>
        <taxon>Dryococelus</taxon>
    </lineage>
</organism>